<feature type="region of interest" description="Disordered" evidence="1">
    <location>
        <begin position="342"/>
        <end position="412"/>
    </location>
</feature>
<dbReference type="RefSeq" id="XP_025521611.1">
    <property type="nucleotide sequence ID" value="XM_025662058.1"/>
</dbReference>
<dbReference type="EMBL" id="KZ825054">
    <property type="protein sequence ID" value="RAH63689.1"/>
    <property type="molecule type" value="Genomic_DNA"/>
</dbReference>
<accession>A0A8G1RFD3</accession>
<name>A0A8G1RFD3_9EURO</name>
<organism evidence="2 3">
    <name type="scientific">Aspergillus piperis CBS 112811</name>
    <dbReference type="NCBI Taxonomy" id="1448313"/>
    <lineage>
        <taxon>Eukaryota</taxon>
        <taxon>Fungi</taxon>
        <taxon>Dikarya</taxon>
        <taxon>Ascomycota</taxon>
        <taxon>Pezizomycotina</taxon>
        <taxon>Eurotiomycetes</taxon>
        <taxon>Eurotiomycetidae</taxon>
        <taxon>Eurotiales</taxon>
        <taxon>Aspergillaceae</taxon>
        <taxon>Aspergillus</taxon>
        <taxon>Aspergillus subgen. Circumdati</taxon>
    </lineage>
</organism>
<reference evidence="2 3" key="1">
    <citation type="submission" date="2018-02" db="EMBL/GenBank/DDBJ databases">
        <title>The genomes of Aspergillus section Nigri reveals drivers in fungal speciation.</title>
        <authorList>
            <consortium name="DOE Joint Genome Institute"/>
            <person name="Vesth T.C."/>
            <person name="Nybo J."/>
            <person name="Theobald S."/>
            <person name="Brandl J."/>
            <person name="Frisvad J.C."/>
            <person name="Nielsen K.F."/>
            <person name="Lyhne E.K."/>
            <person name="Kogle M.E."/>
            <person name="Kuo A."/>
            <person name="Riley R."/>
            <person name="Clum A."/>
            <person name="Nolan M."/>
            <person name="Lipzen A."/>
            <person name="Salamov A."/>
            <person name="Henrissat B."/>
            <person name="Wiebenga A."/>
            <person name="De vries R.P."/>
            <person name="Grigoriev I.V."/>
            <person name="Mortensen U.H."/>
            <person name="Andersen M.R."/>
            <person name="Baker S.E."/>
        </authorList>
    </citation>
    <scope>NUCLEOTIDE SEQUENCE [LARGE SCALE GENOMIC DNA]</scope>
    <source>
        <strain evidence="2 3">CBS 112811</strain>
    </source>
</reference>
<dbReference type="GeneID" id="37165460"/>
<sequence length="428" mass="49698">MRHYPPIIPATCNHPECVTTQQKILQSDQYTGTAPQIASQDYPLPQDLENNSMNLSFLRTCLGTFSKFPICLHRWQVQSIQYLKISVPPQQGMDTHLAEWNETSSLISLGFPNLAAISIQIYLYFPVQAVRDTFWDGGLLKFCRLKRLRGVRLSIFEFDPAWPNTRDPVVFFEYVAGSLPNLMDESTDGNKQLPSHQTPHHICFYDARDKLRDRVQQDTTIGEEWASPDSYRSGQLFFRFAPNTFPLYVRNLIHTLPRRWPHRTHADIRREDRLHRNKTDYACVYLDGVSDPEHNRYPVFGFQYNPNLRHQHNEEYIAQGLAALRLSRERLRLSVASAPYSWNRQREDGDSRPSSQSSRDQERKEEPCHQSSEGMVPAPQRRASPGFQDDSPSRRAVTSTENERPGDWRRQHTEEVFAPFIESFSMAL</sequence>
<evidence type="ECO:0000256" key="1">
    <source>
        <dbReference type="SAM" id="MobiDB-lite"/>
    </source>
</evidence>
<evidence type="ECO:0000313" key="2">
    <source>
        <dbReference type="EMBL" id="RAH63689.1"/>
    </source>
</evidence>
<protein>
    <submittedName>
        <fullName evidence="2">Uncharacterized protein</fullName>
    </submittedName>
</protein>
<keyword evidence="3" id="KW-1185">Reference proteome</keyword>
<proteinExistence type="predicted"/>
<feature type="compositionally biased region" description="Basic and acidic residues" evidence="1">
    <location>
        <begin position="401"/>
        <end position="412"/>
    </location>
</feature>
<feature type="compositionally biased region" description="Basic and acidic residues" evidence="1">
    <location>
        <begin position="359"/>
        <end position="368"/>
    </location>
</feature>
<evidence type="ECO:0000313" key="3">
    <source>
        <dbReference type="Proteomes" id="UP000249526"/>
    </source>
</evidence>
<dbReference type="Proteomes" id="UP000249526">
    <property type="component" value="Unassembled WGS sequence"/>
</dbReference>
<gene>
    <name evidence="2" type="ORF">BO85DRAFT_465464</name>
</gene>
<dbReference type="AlphaFoldDB" id="A0A8G1RFD3"/>